<dbReference type="InterPro" id="IPR051531">
    <property type="entry name" value="N-acetyltransferase"/>
</dbReference>
<dbReference type="RefSeq" id="WP_024624553.1">
    <property type="nucleotide sequence ID" value="NZ_AYGX02000146.1"/>
</dbReference>
<accession>A0A0R2NLM8</accession>
<dbReference type="Proteomes" id="UP000050920">
    <property type="component" value="Unassembled WGS sequence"/>
</dbReference>
<sequence>MIYQTKRLLARPLTAADLPDLRTTLMDATTMTAYAHGFSEAEVQAWLANQQRRYQVDGFGLWALISRDDGRFIGQCGLTWQQFADQPVVEIGYLLPRENWHQGYAIEAAQGAKKYAFETLKVPEVWSIIRDNNYASMNVAIRNGMLVRGCQIKHYYGLTMPHLGFSVRQNDLIYNL</sequence>
<evidence type="ECO:0000259" key="1">
    <source>
        <dbReference type="PROSITE" id="PS51186"/>
    </source>
</evidence>
<evidence type="ECO:0000313" key="3">
    <source>
        <dbReference type="Proteomes" id="UP000050920"/>
    </source>
</evidence>
<dbReference type="SUPFAM" id="SSF55729">
    <property type="entry name" value="Acyl-CoA N-acyltransferases (Nat)"/>
    <property type="match status" value="1"/>
</dbReference>
<dbReference type="PANTHER" id="PTHR43792:SF1">
    <property type="entry name" value="N-ACETYLTRANSFERASE DOMAIN-CONTAINING PROTEIN"/>
    <property type="match status" value="1"/>
</dbReference>
<dbReference type="PANTHER" id="PTHR43792">
    <property type="entry name" value="GNAT FAMILY, PUTATIVE (AFU_ORTHOLOGUE AFUA_3G00765)-RELATED-RELATED"/>
    <property type="match status" value="1"/>
</dbReference>
<evidence type="ECO:0000313" key="2">
    <source>
        <dbReference type="EMBL" id="KRO25547.1"/>
    </source>
</evidence>
<dbReference type="Pfam" id="PF13302">
    <property type="entry name" value="Acetyltransf_3"/>
    <property type="match status" value="1"/>
</dbReference>
<dbReference type="InterPro" id="IPR000182">
    <property type="entry name" value="GNAT_dom"/>
</dbReference>
<organism evidence="2 3">
    <name type="scientific">Lactiplantibacillus fabifermentans DSM 21115</name>
    <dbReference type="NCBI Taxonomy" id="1413187"/>
    <lineage>
        <taxon>Bacteria</taxon>
        <taxon>Bacillati</taxon>
        <taxon>Bacillota</taxon>
        <taxon>Bacilli</taxon>
        <taxon>Lactobacillales</taxon>
        <taxon>Lactobacillaceae</taxon>
        <taxon>Lactiplantibacillus</taxon>
    </lineage>
</organism>
<name>A0A0R2NLM8_9LACO</name>
<proteinExistence type="predicted"/>
<protein>
    <recommendedName>
        <fullName evidence="1">N-acetyltransferase domain-containing protein</fullName>
    </recommendedName>
</protein>
<dbReference type="Gene3D" id="3.40.630.30">
    <property type="match status" value="1"/>
</dbReference>
<reference evidence="2 3" key="1">
    <citation type="journal article" date="2015" name="Genome Announc.">
        <title>Expanding the biotechnology potential of lactobacilli through comparative genomics of 213 strains and associated genera.</title>
        <authorList>
            <person name="Sun Z."/>
            <person name="Harris H.M."/>
            <person name="McCann A."/>
            <person name="Guo C."/>
            <person name="Argimon S."/>
            <person name="Zhang W."/>
            <person name="Yang X."/>
            <person name="Jeffery I.B."/>
            <person name="Cooney J.C."/>
            <person name="Kagawa T.F."/>
            <person name="Liu W."/>
            <person name="Song Y."/>
            <person name="Salvetti E."/>
            <person name="Wrobel A."/>
            <person name="Rasinkangas P."/>
            <person name="Parkhill J."/>
            <person name="Rea M.C."/>
            <person name="O'Sullivan O."/>
            <person name="Ritari J."/>
            <person name="Douillard F.P."/>
            <person name="Paul Ross R."/>
            <person name="Yang R."/>
            <person name="Briner A.E."/>
            <person name="Felis G.E."/>
            <person name="de Vos W.M."/>
            <person name="Barrangou R."/>
            <person name="Klaenhammer T.R."/>
            <person name="Caufield P.W."/>
            <person name="Cui Y."/>
            <person name="Zhang H."/>
            <person name="O'Toole P.W."/>
        </authorList>
    </citation>
    <scope>NUCLEOTIDE SEQUENCE [LARGE SCALE GENOMIC DNA]</scope>
    <source>
        <strain evidence="2 3">DSM 21115</strain>
    </source>
</reference>
<keyword evidence="3" id="KW-1185">Reference proteome</keyword>
<dbReference type="GO" id="GO:0016747">
    <property type="term" value="F:acyltransferase activity, transferring groups other than amino-acyl groups"/>
    <property type="evidence" value="ECO:0007669"/>
    <property type="project" value="InterPro"/>
</dbReference>
<dbReference type="AlphaFoldDB" id="A0A0R2NLM8"/>
<gene>
    <name evidence="2" type="ORF">DY78_GL001211</name>
</gene>
<comment type="caution">
    <text evidence="2">The sequence shown here is derived from an EMBL/GenBank/DDBJ whole genome shotgun (WGS) entry which is preliminary data.</text>
</comment>
<dbReference type="EMBL" id="AYGX02000146">
    <property type="protein sequence ID" value="KRO25547.1"/>
    <property type="molecule type" value="Genomic_DNA"/>
</dbReference>
<dbReference type="InterPro" id="IPR016181">
    <property type="entry name" value="Acyl_CoA_acyltransferase"/>
</dbReference>
<dbReference type="PROSITE" id="PS51186">
    <property type="entry name" value="GNAT"/>
    <property type="match status" value="1"/>
</dbReference>
<feature type="domain" description="N-acetyltransferase" evidence="1">
    <location>
        <begin position="8"/>
        <end position="170"/>
    </location>
</feature>